<accession>A0AAE3ZC93</accession>
<dbReference type="SUPFAM" id="SSF50129">
    <property type="entry name" value="GroES-like"/>
    <property type="match status" value="1"/>
</dbReference>
<keyword evidence="1" id="KW-0521">NADP</keyword>
<dbReference type="GO" id="GO:0016651">
    <property type="term" value="F:oxidoreductase activity, acting on NAD(P)H"/>
    <property type="evidence" value="ECO:0007669"/>
    <property type="project" value="TreeGrafter"/>
</dbReference>
<keyword evidence="5" id="KW-1185">Reference proteome</keyword>
<proteinExistence type="predicted"/>
<evidence type="ECO:0000259" key="3">
    <source>
        <dbReference type="SMART" id="SM00829"/>
    </source>
</evidence>
<evidence type="ECO:0000313" key="4">
    <source>
        <dbReference type="EMBL" id="MDR7302256.1"/>
    </source>
</evidence>
<dbReference type="PANTHER" id="PTHR48106">
    <property type="entry name" value="QUINONE OXIDOREDUCTASE PIG3-RELATED"/>
    <property type="match status" value="1"/>
</dbReference>
<dbReference type="SMART" id="SM00829">
    <property type="entry name" value="PKS_ER"/>
    <property type="match status" value="1"/>
</dbReference>
<dbReference type="Proteomes" id="UP001180845">
    <property type="component" value="Unassembled WGS sequence"/>
</dbReference>
<dbReference type="PANTHER" id="PTHR48106:SF18">
    <property type="entry name" value="QUINONE OXIDOREDUCTASE PIG3"/>
    <property type="match status" value="1"/>
</dbReference>
<organism evidence="4 5">
    <name type="scientific">Haloactinomyces albus</name>
    <dbReference type="NCBI Taxonomy" id="1352928"/>
    <lineage>
        <taxon>Bacteria</taxon>
        <taxon>Bacillati</taxon>
        <taxon>Actinomycetota</taxon>
        <taxon>Actinomycetes</taxon>
        <taxon>Actinopolysporales</taxon>
        <taxon>Actinopolysporaceae</taxon>
        <taxon>Haloactinomyces</taxon>
    </lineage>
</organism>
<dbReference type="SUPFAM" id="SSF51735">
    <property type="entry name" value="NAD(P)-binding Rossmann-fold domains"/>
    <property type="match status" value="1"/>
</dbReference>
<dbReference type="InterPro" id="IPR036291">
    <property type="entry name" value="NAD(P)-bd_dom_sf"/>
</dbReference>
<dbReference type="CDD" id="cd05289">
    <property type="entry name" value="MDR_like_2"/>
    <property type="match status" value="1"/>
</dbReference>
<dbReference type="InterPro" id="IPR011032">
    <property type="entry name" value="GroES-like_sf"/>
</dbReference>
<evidence type="ECO:0000256" key="2">
    <source>
        <dbReference type="ARBA" id="ARBA00023002"/>
    </source>
</evidence>
<dbReference type="InterPro" id="IPR013154">
    <property type="entry name" value="ADH-like_N"/>
</dbReference>
<name>A0AAE3ZC93_9ACTN</name>
<sequence>MKAVGVTEFGGPEALHEVELPERHAGPGEMRIRVHAATVNPTDTVARNGDRARAQRKNPPPYVPGMDAAGILEEIGDGVDTDLAVDEHVMAIVVPTGSHGAYAEQIVVPAGSVARVPAGADDVTASTLPMNGLTARKALDVLELRAGQTIAVTGAAGSFGGYVVQLAKSEGLRVVADASPADKDLVSKLGADIVVDRGEDVAERIRAAVPEGVDGLADGAVLDHRVIGAVRDGGRIATVRGFSGEPERDVTYHPVWVVDYAQEQAKLDRLRAQAENGELTLRVADSFPAEQAPEAHRRLEAGGTRGRLVLRF</sequence>
<protein>
    <submittedName>
        <fullName evidence="4">NADPH:quinone reductase-like Zn-dependent oxidoreductase</fullName>
    </submittedName>
</protein>
<dbReference type="Gene3D" id="3.40.50.720">
    <property type="entry name" value="NAD(P)-binding Rossmann-like Domain"/>
    <property type="match status" value="1"/>
</dbReference>
<gene>
    <name evidence="4" type="ORF">JOF55_002437</name>
</gene>
<dbReference type="Pfam" id="PF08240">
    <property type="entry name" value="ADH_N"/>
    <property type="match status" value="1"/>
</dbReference>
<evidence type="ECO:0000313" key="5">
    <source>
        <dbReference type="Proteomes" id="UP001180845"/>
    </source>
</evidence>
<dbReference type="EMBL" id="JAVDXW010000001">
    <property type="protein sequence ID" value="MDR7302256.1"/>
    <property type="molecule type" value="Genomic_DNA"/>
</dbReference>
<comment type="caution">
    <text evidence="4">The sequence shown here is derived from an EMBL/GenBank/DDBJ whole genome shotgun (WGS) entry which is preliminary data.</text>
</comment>
<keyword evidence="2" id="KW-0560">Oxidoreductase</keyword>
<feature type="domain" description="Enoyl reductase (ER)" evidence="3">
    <location>
        <begin position="10"/>
        <end position="310"/>
    </location>
</feature>
<dbReference type="Gene3D" id="3.90.180.10">
    <property type="entry name" value="Medium-chain alcohol dehydrogenases, catalytic domain"/>
    <property type="match status" value="1"/>
</dbReference>
<dbReference type="Pfam" id="PF13602">
    <property type="entry name" value="ADH_zinc_N_2"/>
    <property type="match status" value="1"/>
</dbReference>
<dbReference type="RefSeq" id="WP_310273632.1">
    <property type="nucleotide sequence ID" value="NZ_JAVDXW010000001.1"/>
</dbReference>
<evidence type="ECO:0000256" key="1">
    <source>
        <dbReference type="ARBA" id="ARBA00022857"/>
    </source>
</evidence>
<dbReference type="AlphaFoldDB" id="A0AAE3ZC93"/>
<dbReference type="InterPro" id="IPR020843">
    <property type="entry name" value="ER"/>
</dbReference>
<dbReference type="GO" id="GO:0070402">
    <property type="term" value="F:NADPH binding"/>
    <property type="evidence" value="ECO:0007669"/>
    <property type="project" value="TreeGrafter"/>
</dbReference>
<reference evidence="4" key="1">
    <citation type="submission" date="2023-07" db="EMBL/GenBank/DDBJ databases">
        <title>Sequencing the genomes of 1000 actinobacteria strains.</title>
        <authorList>
            <person name="Klenk H.-P."/>
        </authorList>
    </citation>
    <scope>NUCLEOTIDE SEQUENCE</scope>
    <source>
        <strain evidence="4">DSM 45977</strain>
    </source>
</reference>